<dbReference type="Gene3D" id="2.30.30.190">
    <property type="entry name" value="CAP Gly-rich-like domain"/>
    <property type="match status" value="1"/>
</dbReference>
<evidence type="ECO:0000256" key="4">
    <source>
        <dbReference type="ARBA" id="ARBA00009085"/>
    </source>
</evidence>
<evidence type="ECO:0000256" key="7">
    <source>
        <dbReference type="ARBA" id="ARBA00022553"/>
    </source>
</evidence>
<evidence type="ECO:0000256" key="8">
    <source>
        <dbReference type="ARBA" id="ARBA00022670"/>
    </source>
</evidence>
<evidence type="ECO:0000256" key="6">
    <source>
        <dbReference type="ARBA" id="ARBA00022490"/>
    </source>
</evidence>
<keyword evidence="13" id="KW-0862">Zinc</keyword>
<keyword evidence="9" id="KW-0479">Metal-binding</keyword>
<dbReference type="GO" id="GO:0048471">
    <property type="term" value="C:perinuclear region of cytoplasm"/>
    <property type="evidence" value="ECO:0007669"/>
    <property type="project" value="UniProtKB-SubCell"/>
</dbReference>
<sequence length="955" mass="107652">MSITHVKFLDALYYRKVGYERLKTNKKMAYDSLRGRRSYASTLFVVNRSVLVQKLSGSSPEDQIALLLGSIVKSEDFLGSDYTSIKVLDPVDISSTDSWKCSVDALTPITGAVFPYIIAIPSPEDRVRIASDPKLCAKVAGLQINDVVEFFLPDGLSPHLAVVQKPKVTSTIGPGLYLEIQFLDPDSEPNLDREDLFFRKSENGILVTVDRIRPVSVLSNTKPQGDVPSSSYNSLPVVNSLKRRSGIMSSKSNALYSQYGSSRKSGPLVNLRQGENVIWMKDGKQPIDCSVQYFIPNAESASKVQLKVKGALDTSKEKGFVTVPISEVYKKGDPIMLDKNGKDAMDGEDLRLSRSNRISLNEVNSKQQKFESPALRHSFPNSKDFEHSMLDSDLYFLDSTNVSTVHAKQAKISSLLDNSNKHSTVAYNNNCQPHFPSAILDDDSSDENGSCGCYDNVADLSDFDAANSEFSVGSLVVVDVKDRHHYGVIRWIGPVGPIKGRHITFAGIEMEEEDDEWSDGKMGDIRYFQCPPNRGFFCPLSECQKDTRFLDDVPRFSSSSDIIRSREFGLPVIPGIVKPINKESDIESVCGKNKGIQGHHNSCYLDATLFAMFTFTSVFDSLLFRPRTIADIPEYEEVQRVLKEEVVNPLRENLYVRADRVMKLRTLLDKLSSVSGLTSEEKDPEEFLNSLLAQILKAEPFLKLSSGQEAYYYQLFVEKDEQLKLPTVQQLFEQSFLTSDIKLKEVPSCLIIQMPRFGKSYKMYPRILPSQLLDVTDVIENSPRQCSVCGKLAEYECSKCFRLCEEGLQCTAFCTKCCETAHNHEKRRDHTYRKLNIPSDLCNLPDHFPIPRLYMELFAVVCIETSHYVAFVKAGCGSDAPWCFFDSMADRKGEQNGYNIPEMVSCPDLPYWLSDKGSEVLNHFKDERHLPEPAKRLLCDAYMCMYQSREVMMYR</sequence>
<dbReference type="InterPro" id="IPR000938">
    <property type="entry name" value="CAP-Gly_domain"/>
</dbReference>
<dbReference type="AlphaFoldDB" id="A0A9P0EYQ6"/>
<comment type="subcellular location">
    <subcellularLocation>
        <location evidence="2">Cytoplasm</location>
        <location evidence="2">Cytoskeleton</location>
        <location evidence="2">Microtubule organizing center</location>
        <location evidence="2">Centrosome</location>
    </subcellularLocation>
    <subcellularLocation>
        <location evidence="3">Cytoplasm</location>
        <location evidence="3">Perinuclear region</location>
    </subcellularLocation>
</comment>
<dbReference type="GO" id="GO:0006508">
    <property type="term" value="P:proteolysis"/>
    <property type="evidence" value="ECO:0007669"/>
    <property type="project" value="UniProtKB-KW"/>
</dbReference>
<dbReference type="GO" id="GO:0004843">
    <property type="term" value="F:cysteine-type deubiquitinase activity"/>
    <property type="evidence" value="ECO:0007669"/>
    <property type="project" value="UniProtKB-EC"/>
</dbReference>
<keyword evidence="17" id="KW-1185">Reference proteome</keyword>
<dbReference type="KEGG" id="btab:109041235"/>
<evidence type="ECO:0000256" key="1">
    <source>
        <dbReference type="ARBA" id="ARBA00000707"/>
    </source>
</evidence>
<dbReference type="FunFam" id="3.90.70.10:FF:000009">
    <property type="entry name" value="Putative ubiquitin carboxyl-terminal hydrolase CYLD"/>
    <property type="match status" value="1"/>
</dbReference>
<protein>
    <recommendedName>
        <fullName evidence="5">ubiquitinyl hydrolase 1</fullName>
        <ecNumber evidence="5">3.4.19.12</ecNumber>
    </recommendedName>
</protein>
<dbReference type="PROSITE" id="PS50245">
    <property type="entry name" value="CAP_GLY_2"/>
    <property type="match status" value="1"/>
</dbReference>
<dbReference type="InterPro" id="IPR038765">
    <property type="entry name" value="Papain-like_cys_pep_sf"/>
</dbReference>
<dbReference type="Proteomes" id="UP001152759">
    <property type="component" value="Chromosome 1"/>
</dbReference>
<dbReference type="SUPFAM" id="SSF74924">
    <property type="entry name" value="Cap-Gly domain"/>
    <property type="match status" value="1"/>
</dbReference>
<dbReference type="EMBL" id="OU963862">
    <property type="protein sequence ID" value="CAH0380966.1"/>
    <property type="molecule type" value="Genomic_DNA"/>
</dbReference>
<evidence type="ECO:0000259" key="15">
    <source>
        <dbReference type="PROSITE" id="PS50245"/>
    </source>
</evidence>
<dbReference type="GO" id="GO:0016579">
    <property type="term" value="P:protein deubiquitination"/>
    <property type="evidence" value="ECO:0007669"/>
    <property type="project" value="InterPro"/>
</dbReference>
<evidence type="ECO:0000256" key="9">
    <source>
        <dbReference type="ARBA" id="ARBA00022723"/>
    </source>
</evidence>
<dbReference type="SUPFAM" id="SSF54001">
    <property type="entry name" value="Cysteine proteinases"/>
    <property type="match status" value="1"/>
</dbReference>
<reference evidence="16" key="1">
    <citation type="submission" date="2021-12" db="EMBL/GenBank/DDBJ databases">
        <authorList>
            <person name="King R."/>
        </authorList>
    </citation>
    <scope>NUCLEOTIDE SEQUENCE</scope>
</reference>
<dbReference type="Pfam" id="PF00443">
    <property type="entry name" value="UCH"/>
    <property type="match status" value="1"/>
</dbReference>
<keyword evidence="7" id="KW-0597">Phosphoprotein</keyword>
<dbReference type="InterPro" id="IPR028889">
    <property type="entry name" value="USP"/>
</dbReference>
<comment type="catalytic activity">
    <reaction evidence="1">
        <text>Thiol-dependent hydrolysis of ester, thioester, amide, peptide and isopeptide bonds formed by the C-terminal Gly of ubiquitin (a 76-residue protein attached to proteins as an intracellular targeting signal).</text>
        <dbReference type="EC" id="3.4.19.12"/>
    </reaction>
</comment>
<evidence type="ECO:0000256" key="13">
    <source>
        <dbReference type="ARBA" id="ARBA00022833"/>
    </source>
</evidence>
<proteinExistence type="inferred from homology"/>
<dbReference type="InterPro" id="IPR001394">
    <property type="entry name" value="Peptidase_C19_UCH"/>
</dbReference>
<keyword evidence="11" id="KW-0378">Hydrolase</keyword>
<keyword evidence="10" id="KW-0833">Ubl conjugation pathway</keyword>
<dbReference type="Pfam" id="PF01302">
    <property type="entry name" value="CAP_GLY"/>
    <property type="match status" value="1"/>
</dbReference>
<evidence type="ECO:0000256" key="5">
    <source>
        <dbReference type="ARBA" id="ARBA00012759"/>
    </source>
</evidence>
<evidence type="ECO:0000259" key="14">
    <source>
        <dbReference type="PROSITE" id="PS50235"/>
    </source>
</evidence>
<evidence type="ECO:0000313" key="16">
    <source>
        <dbReference type="EMBL" id="CAH0380966.1"/>
    </source>
</evidence>
<accession>A0A9P0EYQ6</accession>
<evidence type="ECO:0000256" key="2">
    <source>
        <dbReference type="ARBA" id="ARBA00004300"/>
    </source>
</evidence>
<comment type="similarity">
    <text evidence="4">Belongs to the peptidase C19 family.</text>
</comment>
<dbReference type="PROSITE" id="PS50235">
    <property type="entry name" value="USP_3"/>
    <property type="match status" value="1"/>
</dbReference>
<dbReference type="Gene3D" id="3.90.70.10">
    <property type="entry name" value="Cysteine proteinases"/>
    <property type="match status" value="1"/>
</dbReference>
<evidence type="ECO:0000256" key="10">
    <source>
        <dbReference type="ARBA" id="ARBA00022786"/>
    </source>
</evidence>
<keyword evidence="12" id="KW-0788">Thiol protease</keyword>
<keyword evidence="6" id="KW-0963">Cytoplasm</keyword>
<feature type="domain" description="CAP-Gly" evidence="15">
    <location>
        <begin position="496"/>
        <end position="539"/>
    </location>
</feature>
<organism evidence="16 17">
    <name type="scientific">Bemisia tabaci</name>
    <name type="common">Sweetpotato whitefly</name>
    <name type="synonym">Aleurodes tabaci</name>
    <dbReference type="NCBI Taxonomy" id="7038"/>
    <lineage>
        <taxon>Eukaryota</taxon>
        <taxon>Metazoa</taxon>
        <taxon>Ecdysozoa</taxon>
        <taxon>Arthropoda</taxon>
        <taxon>Hexapoda</taxon>
        <taxon>Insecta</taxon>
        <taxon>Pterygota</taxon>
        <taxon>Neoptera</taxon>
        <taxon>Paraneoptera</taxon>
        <taxon>Hemiptera</taxon>
        <taxon>Sternorrhyncha</taxon>
        <taxon>Aleyrodoidea</taxon>
        <taxon>Aleyrodidae</taxon>
        <taxon>Aleyrodinae</taxon>
        <taxon>Bemisia</taxon>
    </lineage>
</organism>
<dbReference type="InterPro" id="IPR036859">
    <property type="entry name" value="CAP-Gly_dom_sf"/>
</dbReference>
<evidence type="ECO:0000313" key="17">
    <source>
        <dbReference type="Proteomes" id="UP001152759"/>
    </source>
</evidence>
<dbReference type="GO" id="GO:0005813">
    <property type="term" value="C:centrosome"/>
    <property type="evidence" value="ECO:0007669"/>
    <property type="project" value="UniProtKB-SubCell"/>
</dbReference>
<name>A0A9P0EYQ6_BEMTA</name>
<evidence type="ECO:0000256" key="12">
    <source>
        <dbReference type="ARBA" id="ARBA00022807"/>
    </source>
</evidence>
<evidence type="ECO:0000256" key="3">
    <source>
        <dbReference type="ARBA" id="ARBA00004556"/>
    </source>
</evidence>
<keyword evidence="8" id="KW-0645">Protease</keyword>
<dbReference type="EC" id="3.4.19.12" evidence="5"/>
<dbReference type="GO" id="GO:0046872">
    <property type="term" value="F:metal ion binding"/>
    <property type="evidence" value="ECO:0007669"/>
    <property type="project" value="UniProtKB-KW"/>
</dbReference>
<feature type="domain" description="USP" evidence="14">
    <location>
        <begin position="594"/>
        <end position="949"/>
    </location>
</feature>
<evidence type="ECO:0000256" key="11">
    <source>
        <dbReference type="ARBA" id="ARBA00022801"/>
    </source>
</evidence>
<dbReference type="PANTHER" id="PTHR11830">
    <property type="entry name" value="40S RIBOSOMAL PROTEIN S3A"/>
    <property type="match status" value="1"/>
</dbReference>
<dbReference type="SMART" id="SM01052">
    <property type="entry name" value="CAP_GLY"/>
    <property type="match status" value="1"/>
</dbReference>
<gene>
    <name evidence="16" type="ORF">BEMITA_LOCUS662</name>
</gene>